<proteinExistence type="inferred from homology"/>
<dbReference type="PANTHER" id="PTHR38036:SF1">
    <property type="entry name" value="UPF0250 PROTEIN YBED"/>
    <property type="match status" value="1"/>
</dbReference>
<dbReference type="PANTHER" id="PTHR38036">
    <property type="entry name" value="UPF0250 PROTEIN YBED"/>
    <property type="match status" value="1"/>
</dbReference>
<dbReference type="Proteomes" id="UP000280792">
    <property type="component" value="Unassembled WGS sequence"/>
</dbReference>
<protein>
    <submittedName>
        <fullName evidence="2">DUF493 domain-containing protein</fullName>
    </submittedName>
</protein>
<dbReference type="Pfam" id="PF04359">
    <property type="entry name" value="DUF493"/>
    <property type="match status" value="1"/>
</dbReference>
<dbReference type="EMBL" id="QWEZ01000001">
    <property type="protein sequence ID" value="RRJ85386.1"/>
    <property type="molecule type" value="Genomic_DNA"/>
</dbReference>
<evidence type="ECO:0000256" key="1">
    <source>
        <dbReference type="ARBA" id="ARBA00008460"/>
    </source>
</evidence>
<keyword evidence="3" id="KW-1185">Reference proteome</keyword>
<accession>A0A3P3VUT6</accession>
<evidence type="ECO:0000313" key="3">
    <source>
        <dbReference type="Proteomes" id="UP000280792"/>
    </source>
</evidence>
<dbReference type="GO" id="GO:0005829">
    <property type="term" value="C:cytosol"/>
    <property type="evidence" value="ECO:0007669"/>
    <property type="project" value="TreeGrafter"/>
</dbReference>
<reference evidence="2 3" key="2">
    <citation type="submission" date="2018-12" db="EMBL/GenBank/DDBJ databases">
        <title>Simiduia agarivorans gen. nov., sp. nov., a marine, agarolytic bacterium isolated from shallow coastal water from Keelung, Taiwan.</title>
        <authorList>
            <person name="Shieh W.Y."/>
        </authorList>
    </citation>
    <scope>NUCLEOTIDE SEQUENCE [LARGE SCALE GENOMIC DNA]</scope>
    <source>
        <strain evidence="2 3">GTF-13</strain>
    </source>
</reference>
<name>A0A3P3VUT6_9GAMM</name>
<dbReference type="InterPro" id="IPR027471">
    <property type="entry name" value="YbeD-like_sf"/>
</dbReference>
<sequence length="69" mass="7715">MGEAEVDFIEFVLEVITRHDSSFDGQHEVKTSRNGRYHSVTVVITATGEVQLKALHQELMGSGRVKMVL</sequence>
<dbReference type="Gene3D" id="3.30.70.260">
    <property type="match status" value="1"/>
</dbReference>
<evidence type="ECO:0000313" key="2">
    <source>
        <dbReference type="EMBL" id="RRJ85386.1"/>
    </source>
</evidence>
<dbReference type="InterPro" id="IPR007454">
    <property type="entry name" value="UPF0250_YbeD-like"/>
</dbReference>
<reference evidence="2 3" key="1">
    <citation type="submission" date="2018-08" db="EMBL/GenBank/DDBJ databases">
        <authorList>
            <person name="Khan S.A."/>
        </authorList>
    </citation>
    <scope>NUCLEOTIDE SEQUENCE [LARGE SCALE GENOMIC DNA]</scope>
    <source>
        <strain evidence="2 3">GTF-13</strain>
    </source>
</reference>
<gene>
    <name evidence="2" type="ORF">D0544_00130</name>
</gene>
<comment type="similarity">
    <text evidence="1">Belongs to the UPF0250 family.</text>
</comment>
<organism evidence="2 3">
    <name type="scientific">Aestuariirhabdus litorea</name>
    <dbReference type="NCBI Taxonomy" id="2528527"/>
    <lineage>
        <taxon>Bacteria</taxon>
        <taxon>Pseudomonadati</taxon>
        <taxon>Pseudomonadota</taxon>
        <taxon>Gammaproteobacteria</taxon>
        <taxon>Oceanospirillales</taxon>
        <taxon>Aestuariirhabdaceae</taxon>
        <taxon>Aestuariirhabdus</taxon>
    </lineage>
</organism>
<dbReference type="SUPFAM" id="SSF117991">
    <property type="entry name" value="YbeD/HP0495-like"/>
    <property type="match status" value="1"/>
</dbReference>
<dbReference type="AlphaFoldDB" id="A0A3P3VUT6"/>
<comment type="caution">
    <text evidence="2">The sequence shown here is derived from an EMBL/GenBank/DDBJ whole genome shotgun (WGS) entry which is preliminary data.</text>
</comment>